<evidence type="ECO:0000313" key="3">
    <source>
        <dbReference type="Proteomes" id="UP000248326"/>
    </source>
</evidence>
<dbReference type="Pfam" id="PF10681">
    <property type="entry name" value="Rot1"/>
    <property type="match status" value="1"/>
</dbReference>
<accession>A0A318SKU2</accession>
<name>A0A318SKU2_9DEIO</name>
<feature type="signal peptide" evidence="1">
    <location>
        <begin position="1"/>
        <end position="19"/>
    </location>
</feature>
<protein>
    <submittedName>
        <fullName evidence="2">Chaperone for protein-folding</fullName>
    </submittedName>
</protein>
<gene>
    <name evidence="2" type="ORF">DES52_110129</name>
</gene>
<evidence type="ECO:0000313" key="2">
    <source>
        <dbReference type="EMBL" id="PYE53145.1"/>
    </source>
</evidence>
<dbReference type="EMBL" id="QJSX01000010">
    <property type="protein sequence ID" value="PYE53145.1"/>
    <property type="molecule type" value="Genomic_DNA"/>
</dbReference>
<dbReference type="RefSeq" id="WP_110887349.1">
    <property type="nucleotide sequence ID" value="NZ_QJSX01000010.1"/>
</dbReference>
<dbReference type="Proteomes" id="UP000248326">
    <property type="component" value="Unassembled WGS sequence"/>
</dbReference>
<evidence type="ECO:0000256" key="1">
    <source>
        <dbReference type="SAM" id="SignalP"/>
    </source>
</evidence>
<organism evidence="2 3">
    <name type="scientific">Deinococcus yavapaiensis KR-236</name>
    <dbReference type="NCBI Taxonomy" id="694435"/>
    <lineage>
        <taxon>Bacteria</taxon>
        <taxon>Thermotogati</taxon>
        <taxon>Deinococcota</taxon>
        <taxon>Deinococci</taxon>
        <taxon>Deinococcales</taxon>
        <taxon>Deinococcaceae</taxon>
        <taxon>Deinococcus</taxon>
    </lineage>
</organism>
<keyword evidence="1" id="KW-0732">Signal</keyword>
<dbReference type="GO" id="GO:0006458">
    <property type="term" value="P:'de novo' protein folding"/>
    <property type="evidence" value="ECO:0007669"/>
    <property type="project" value="InterPro"/>
</dbReference>
<keyword evidence="3" id="KW-1185">Reference proteome</keyword>
<comment type="caution">
    <text evidence="2">The sequence shown here is derived from an EMBL/GenBank/DDBJ whole genome shotgun (WGS) entry which is preliminary data.</text>
</comment>
<dbReference type="OrthoDB" id="69900at2"/>
<feature type="chain" id="PRO_5016364308" evidence="1">
    <location>
        <begin position="20"/>
        <end position="167"/>
    </location>
</feature>
<reference evidence="2 3" key="1">
    <citation type="submission" date="2018-06" db="EMBL/GenBank/DDBJ databases">
        <title>Genomic Encyclopedia of Type Strains, Phase IV (KMG-IV): sequencing the most valuable type-strain genomes for metagenomic binning, comparative biology and taxonomic classification.</title>
        <authorList>
            <person name="Goeker M."/>
        </authorList>
    </citation>
    <scope>NUCLEOTIDE SEQUENCE [LARGE SCALE GENOMIC DNA]</scope>
    <source>
        <strain evidence="2 3">DSM 18048</strain>
    </source>
</reference>
<dbReference type="InterPro" id="IPR019623">
    <property type="entry name" value="Rot1"/>
</dbReference>
<sequence length="167" mass="17460">MKHLALRVSLTLAAASALAAPASAAAPAGMIGAWMYSATSGTTYVDSATGSSGAPSGVGLFYKFNADGTYAYAYREAVTTYNCTTIFLVYKEGRFDVAGAKLVLHPAQGRATYTASCSPSLDSDRFLRPDELADDVYTWKLKANPDGAGRLLNLTTPAGATGDLRPM</sequence>
<dbReference type="AlphaFoldDB" id="A0A318SKU2"/>
<proteinExistence type="predicted"/>